<name>A0A8J3LYU4_9ACTN</name>
<keyword evidence="3" id="KW-1185">Reference proteome</keyword>
<feature type="compositionally biased region" description="Basic and acidic residues" evidence="1">
    <location>
        <begin position="26"/>
        <end position="44"/>
    </location>
</feature>
<evidence type="ECO:0000256" key="1">
    <source>
        <dbReference type="SAM" id="MobiDB-lite"/>
    </source>
</evidence>
<evidence type="ECO:0000313" key="2">
    <source>
        <dbReference type="EMBL" id="GIG80414.1"/>
    </source>
</evidence>
<gene>
    <name evidence="2" type="ORF">Pka01_35410</name>
</gene>
<organism evidence="2 3">
    <name type="scientific">Planotetraspora kaengkrachanensis</name>
    <dbReference type="NCBI Taxonomy" id="575193"/>
    <lineage>
        <taxon>Bacteria</taxon>
        <taxon>Bacillati</taxon>
        <taxon>Actinomycetota</taxon>
        <taxon>Actinomycetes</taxon>
        <taxon>Streptosporangiales</taxon>
        <taxon>Streptosporangiaceae</taxon>
        <taxon>Planotetraspora</taxon>
    </lineage>
</organism>
<accession>A0A8J3LYU4</accession>
<feature type="region of interest" description="Disordered" evidence="1">
    <location>
        <begin position="1"/>
        <end position="49"/>
    </location>
</feature>
<sequence>MIDADAPSASEDAREPETVSDPEVAETERRKDGDTPDDERHESDLAPEEPLLSKAIFREAIGAAFVGSRIDNVNLGEARKNVATRVLHADVLQEMSDTYVRIDRNGSDKASEVENLLRRNRFVVLSGDAGTGRLITAVNAIQATHLHPVQIILDQDALDRSLIAKNGQGHLIDLGEIEDGAVSKLSKVLRDYVARIRAASSCLVVIATPRECRLLDPDDDAVVPMIGPSAQSVLRSHLTCAVSRWYADQFSDHPKVKEALQGVTTREAVRLAILAKKKAIRTDRIPLEVIEEVLAEFSDRASADLRNAFNDSNARKSDYDRALLLAVAALEGARVDAVFSATERLVELLEIEIYPGRGQFGSGVSELLASIDAELIDDTIRFRRSDYAMPVLDYIWKDHVYLRKHLYSWLVALGADIDNDQIGTVLLNLAESHGSPDLIVNAVTNWAGKRSSRVRAVQLLDNAALSTEVGRSIRHSLYVWSIAPSTPEEVQVAVAEVCGGRLGIFFPGIALTRLRHLAGRDSLKVRGTVCAALAELGRHDDLREPVLWEVVDWTRSALDRQTTGALAFATLASIRTDDGFVLIPDSSTNEDFIDLLAQGWRATLRNSDTVAGASDIATAWIESAAQAQASNSVIVEIFAMACKSSYDVGIIVPLVRRWALEFNQPSELPRELIYDALLVKLGELRPGLWSRLSRDVYREM</sequence>
<reference evidence="2 3" key="1">
    <citation type="submission" date="2021-01" db="EMBL/GenBank/DDBJ databases">
        <title>Whole genome shotgun sequence of Planotetraspora kaengkrachanensis NBRC 104272.</title>
        <authorList>
            <person name="Komaki H."/>
            <person name="Tamura T."/>
        </authorList>
    </citation>
    <scope>NUCLEOTIDE SEQUENCE [LARGE SCALE GENOMIC DNA]</scope>
    <source>
        <strain evidence="2 3">NBRC 104272</strain>
    </source>
</reference>
<comment type="caution">
    <text evidence="2">The sequence shown here is derived from an EMBL/GenBank/DDBJ whole genome shotgun (WGS) entry which is preliminary data.</text>
</comment>
<dbReference type="AlphaFoldDB" id="A0A8J3LYU4"/>
<evidence type="ECO:0000313" key="3">
    <source>
        <dbReference type="Proteomes" id="UP000630097"/>
    </source>
</evidence>
<dbReference type="Proteomes" id="UP000630097">
    <property type="component" value="Unassembled WGS sequence"/>
</dbReference>
<proteinExistence type="predicted"/>
<dbReference type="EMBL" id="BONV01000014">
    <property type="protein sequence ID" value="GIG80414.1"/>
    <property type="molecule type" value="Genomic_DNA"/>
</dbReference>
<protein>
    <submittedName>
        <fullName evidence="2">Uncharacterized protein</fullName>
    </submittedName>
</protein>
<dbReference type="RefSeq" id="WP_203883829.1">
    <property type="nucleotide sequence ID" value="NZ_BAABHH010000012.1"/>
</dbReference>